<proteinExistence type="predicted"/>
<dbReference type="PROSITE" id="PS50893">
    <property type="entry name" value="ABC_TRANSPORTER_2"/>
    <property type="match status" value="1"/>
</dbReference>
<keyword evidence="6" id="KW-0378">Hydrolase</keyword>
<dbReference type="OrthoDB" id="9762778at2"/>
<dbReference type="InterPro" id="IPR011527">
    <property type="entry name" value="ABC1_TM_dom"/>
</dbReference>
<keyword evidence="14" id="KW-1185">Reference proteome</keyword>
<dbReference type="GO" id="GO:0005886">
    <property type="term" value="C:plasma membrane"/>
    <property type="evidence" value="ECO:0007669"/>
    <property type="project" value="UniProtKB-SubCell"/>
</dbReference>
<evidence type="ECO:0000256" key="8">
    <source>
        <dbReference type="ARBA" id="ARBA00022989"/>
    </source>
</evidence>
<evidence type="ECO:0000256" key="2">
    <source>
        <dbReference type="ARBA" id="ARBA00022448"/>
    </source>
</evidence>
<dbReference type="GO" id="GO:0015421">
    <property type="term" value="F:ABC-type oligopeptide transporter activity"/>
    <property type="evidence" value="ECO:0007669"/>
    <property type="project" value="TreeGrafter"/>
</dbReference>
<dbReference type="InterPro" id="IPR036640">
    <property type="entry name" value="ABC1_TM_sf"/>
</dbReference>
<keyword evidence="8 10" id="KW-1133">Transmembrane helix</keyword>
<evidence type="ECO:0000256" key="7">
    <source>
        <dbReference type="ARBA" id="ARBA00022840"/>
    </source>
</evidence>
<keyword evidence="9 10" id="KW-0472">Membrane</keyword>
<reference evidence="14" key="1">
    <citation type="submission" date="2018-06" db="EMBL/GenBank/DDBJ databases">
        <title>Description of Blautia argi sp. nov., a new anaerobic isolated from dog feces.</title>
        <authorList>
            <person name="Chang Y.-H."/>
            <person name="Paek J."/>
            <person name="Shin Y."/>
        </authorList>
    </citation>
    <scope>NUCLEOTIDE SEQUENCE [LARGE SCALE GENOMIC DNA]</scope>
    <source>
        <strain evidence="14">KCTC 15426</strain>
    </source>
</reference>
<dbReference type="EMBL" id="CP030280">
    <property type="protein sequence ID" value="AWY97526.1"/>
    <property type="molecule type" value="Genomic_DNA"/>
</dbReference>
<dbReference type="AlphaFoldDB" id="A0A2Z4U916"/>
<protein>
    <submittedName>
        <fullName evidence="13">ABC transporter ATP-binding protein</fullName>
    </submittedName>
</protein>
<evidence type="ECO:0000256" key="6">
    <source>
        <dbReference type="ARBA" id="ARBA00022807"/>
    </source>
</evidence>
<organism evidence="13 14">
    <name type="scientific">Blautia argi</name>
    <dbReference type="NCBI Taxonomy" id="1912897"/>
    <lineage>
        <taxon>Bacteria</taxon>
        <taxon>Bacillati</taxon>
        <taxon>Bacillota</taxon>
        <taxon>Clostridia</taxon>
        <taxon>Lachnospirales</taxon>
        <taxon>Lachnospiraceae</taxon>
        <taxon>Blautia</taxon>
    </lineage>
</organism>
<evidence type="ECO:0000313" key="14">
    <source>
        <dbReference type="Proteomes" id="UP000250003"/>
    </source>
</evidence>
<keyword evidence="4 10" id="KW-0812">Transmembrane</keyword>
<dbReference type="SUPFAM" id="SSF52540">
    <property type="entry name" value="P-loop containing nucleoside triphosphate hydrolases"/>
    <property type="match status" value="1"/>
</dbReference>
<keyword evidence="3" id="KW-1003">Cell membrane</keyword>
<evidence type="ECO:0000259" key="11">
    <source>
        <dbReference type="PROSITE" id="PS50893"/>
    </source>
</evidence>
<dbReference type="Pfam" id="PF00664">
    <property type="entry name" value="ABC_membrane"/>
    <property type="match status" value="1"/>
</dbReference>
<dbReference type="GO" id="GO:0016887">
    <property type="term" value="F:ATP hydrolysis activity"/>
    <property type="evidence" value="ECO:0007669"/>
    <property type="project" value="InterPro"/>
</dbReference>
<dbReference type="PANTHER" id="PTHR43394">
    <property type="entry name" value="ATP-DEPENDENT PERMEASE MDL1, MITOCHONDRIAL"/>
    <property type="match status" value="1"/>
</dbReference>
<dbReference type="PROSITE" id="PS50929">
    <property type="entry name" value="ABC_TM1F"/>
    <property type="match status" value="1"/>
</dbReference>
<dbReference type="SMART" id="SM00382">
    <property type="entry name" value="AAA"/>
    <property type="match status" value="1"/>
</dbReference>
<dbReference type="Gene3D" id="3.40.50.300">
    <property type="entry name" value="P-loop containing nucleotide triphosphate hydrolases"/>
    <property type="match status" value="1"/>
</dbReference>
<dbReference type="FunFam" id="3.40.50.300:FF:000299">
    <property type="entry name" value="ABC transporter ATP-binding protein/permease"/>
    <property type="match status" value="1"/>
</dbReference>
<keyword evidence="2" id="KW-0813">Transport</keyword>
<evidence type="ECO:0000256" key="4">
    <source>
        <dbReference type="ARBA" id="ARBA00022692"/>
    </source>
</evidence>
<accession>A0A2Z4U916</accession>
<evidence type="ECO:0000256" key="10">
    <source>
        <dbReference type="SAM" id="Phobius"/>
    </source>
</evidence>
<evidence type="ECO:0000256" key="9">
    <source>
        <dbReference type="ARBA" id="ARBA00023136"/>
    </source>
</evidence>
<dbReference type="Gene3D" id="1.20.1560.10">
    <property type="entry name" value="ABC transporter type 1, transmembrane domain"/>
    <property type="match status" value="1"/>
</dbReference>
<evidence type="ECO:0000256" key="3">
    <source>
        <dbReference type="ARBA" id="ARBA00022475"/>
    </source>
</evidence>
<dbReference type="InterPro" id="IPR017871">
    <property type="entry name" value="ABC_transporter-like_CS"/>
</dbReference>
<dbReference type="InterPro" id="IPR003439">
    <property type="entry name" value="ABC_transporter-like_ATP-bd"/>
</dbReference>
<dbReference type="KEGG" id="blau:DQQ01_04480"/>
<dbReference type="PROSITE" id="PS00211">
    <property type="entry name" value="ABC_TRANSPORTER_1"/>
    <property type="match status" value="1"/>
</dbReference>
<dbReference type="PANTHER" id="PTHR43394:SF1">
    <property type="entry name" value="ATP-BINDING CASSETTE SUB-FAMILY B MEMBER 10, MITOCHONDRIAL"/>
    <property type="match status" value="1"/>
</dbReference>
<feature type="transmembrane region" description="Helical" evidence="10">
    <location>
        <begin position="12"/>
        <end position="45"/>
    </location>
</feature>
<evidence type="ECO:0000256" key="1">
    <source>
        <dbReference type="ARBA" id="ARBA00004651"/>
    </source>
</evidence>
<gene>
    <name evidence="13" type="ORF">DQQ01_04480</name>
</gene>
<dbReference type="Pfam" id="PF00005">
    <property type="entry name" value="ABC_tran"/>
    <property type="match status" value="1"/>
</dbReference>
<comment type="subcellular location">
    <subcellularLocation>
        <location evidence="1">Cell membrane</location>
        <topology evidence="1">Multi-pass membrane protein</topology>
    </subcellularLocation>
</comment>
<feature type="transmembrane region" description="Helical" evidence="10">
    <location>
        <begin position="253"/>
        <end position="277"/>
    </location>
</feature>
<feature type="domain" description="ABC transporter" evidence="11">
    <location>
        <begin position="342"/>
        <end position="554"/>
    </location>
</feature>
<dbReference type="GO" id="GO:0005524">
    <property type="term" value="F:ATP binding"/>
    <property type="evidence" value="ECO:0007669"/>
    <property type="project" value="UniProtKB-KW"/>
</dbReference>
<name>A0A2Z4U916_9FIRM</name>
<dbReference type="InterPro" id="IPR039421">
    <property type="entry name" value="Type_1_exporter"/>
</dbReference>
<dbReference type="InterPro" id="IPR027417">
    <property type="entry name" value="P-loop_NTPase"/>
</dbReference>
<sequence length="554" mass="61426">MKRRSGIKVMGQLIGLIFPLLHVMAAAILLGVAGFLCAIFLSILAGSGLVYGFMGKGIAGLSVGSLFVLMAVLAVLRGILHYAEQACNHYIAFKLLAIIRHKVFDALRRLCPAKLEGRDKGNLISIITNDIELLEVFYAHTISPIAIGFLTSLIMVLFLGHYHVYAGIWALISYLLVGVGVPLWNGKKGGQTGMEFRTGLGNLNSYVLDSLRGLEETIQYHQEKDRREGMSQKSVELGVLQKKLSRMEGNTRAVTNLIILLSSFGMLFFTVFLYTRGSIDKEAVLLCTISMMGSFGPVVALANLSNNLNQTLASGERVLSILEETPQVEEVKGKETVEFQNAGCEHVTFSYKDEVILRDYSLIPEKGMITGIHGRSGSGKSTLLKLFMRFWDVQQGKVWISGRNIREINTENLRNMESYVTQETYLFHDSLENNIRVAKPDATREEVIEAAKKASLHEFIKALPKGYDTQVGELGDTLSGGERQRIGIARAFLHNAPFLMLDEPTSNLDSLNEGIILKALREECKNKTVVLVSHRQSTMKIADKIYEMENGRLS</sequence>
<keyword evidence="6" id="KW-0788">Thiol protease</keyword>
<feature type="transmembrane region" description="Helical" evidence="10">
    <location>
        <begin position="57"/>
        <end position="76"/>
    </location>
</feature>
<evidence type="ECO:0000256" key="5">
    <source>
        <dbReference type="ARBA" id="ARBA00022741"/>
    </source>
</evidence>
<keyword evidence="6" id="KW-0645">Protease</keyword>
<feature type="transmembrane region" description="Helical" evidence="10">
    <location>
        <begin position="136"/>
        <end position="158"/>
    </location>
</feature>
<dbReference type="GO" id="GO:0008234">
    <property type="term" value="F:cysteine-type peptidase activity"/>
    <property type="evidence" value="ECO:0007669"/>
    <property type="project" value="UniProtKB-KW"/>
</dbReference>
<dbReference type="RefSeq" id="WP_111918747.1">
    <property type="nucleotide sequence ID" value="NZ_CP030280.1"/>
</dbReference>
<feature type="domain" description="ABC transmembrane type-1" evidence="12">
    <location>
        <begin position="25"/>
        <end position="310"/>
    </location>
</feature>
<dbReference type="SUPFAM" id="SSF90123">
    <property type="entry name" value="ABC transporter transmembrane region"/>
    <property type="match status" value="1"/>
</dbReference>
<evidence type="ECO:0000313" key="13">
    <source>
        <dbReference type="EMBL" id="AWY97526.1"/>
    </source>
</evidence>
<keyword evidence="7 13" id="KW-0067">ATP-binding</keyword>
<dbReference type="Proteomes" id="UP000250003">
    <property type="component" value="Chromosome"/>
</dbReference>
<dbReference type="InterPro" id="IPR003593">
    <property type="entry name" value="AAA+_ATPase"/>
</dbReference>
<keyword evidence="5" id="KW-0547">Nucleotide-binding</keyword>
<evidence type="ECO:0000259" key="12">
    <source>
        <dbReference type="PROSITE" id="PS50929"/>
    </source>
</evidence>
<feature type="transmembrane region" description="Helical" evidence="10">
    <location>
        <begin position="164"/>
        <end position="184"/>
    </location>
</feature>